<dbReference type="AlphaFoldDB" id="A0A4S8LFF9"/>
<feature type="region of interest" description="Disordered" evidence="1">
    <location>
        <begin position="372"/>
        <end position="396"/>
    </location>
</feature>
<feature type="transmembrane region" description="Helical" evidence="2">
    <location>
        <begin position="262"/>
        <end position="282"/>
    </location>
</feature>
<keyword evidence="2" id="KW-1133">Transmembrane helix</keyword>
<organism evidence="3 4">
    <name type="scientific">Dendrothele bispora (strain CBS 962.96)</name>
    <dbReference type="NCBI Taxonomy" id="1314807"/>
    <lineage>
        <taxon>Eukaryota</taxon>
        <taxon>Fungi</taxon>
        <taxon>Dikarya</taxon>
        <taxon>Basidiomycota</taxon>
        <taxon>Agaricomycotina</taxon>
        <taxon>Agaricomycetes</taxon>
        <taxon>Agaricomycetidae</taxon>
        <taxon>Agaricales</taxon>
        <taxon>Agaricales incertae sedis</taxon>
        <taxon>Dendrothele</taxon>
    </lineage>
</organism>
<feature type="compositionally biased region" description="Basic and acidic residues" evidence="1">
    <location>
        <begin position="387"/>
        <end position="396"/>
    </location>
</feature>
<dbReference type="OrthoDB" id="3250682at2759"/>
<dbReference type="Proteomes" id="UP000297245">
    <property type="component" value="Unassembled WGS sequence"/>
</dbReference>
<protein>
    <submittedName>
        <fullName evidence="3">Uncharacterized protein</fullName>
    </submittedName>
</protein>
<keyword evidence="2" id="KW-0812">Transmembrane</keyword>
<gene>
    <name evidence="3" type="ORF">K435DRAFT_762382</name>
</gene>
<feature type="transmembrane region" description="Helical" evidence="2">
    <location>
        <begin position="53"/>
        <end position="74"/>
    </location>
</feature>
<accession>A0A4S8LFF9</accession>
<evidence type="ECO:0000256" key="2">
    <source>
        <dbReference type="SAM" id="Phobius"/>
    </source>
</evidence>
<feature type="transmembrane region" description="Helical" evidence="2">
    <location>
        <begin position="191"/>
        <end position="212"/>
    </location>
</feature>
<feature type="region of interest" description="Disordered" evidence="1">
    <location>
        <begin position="331"/>
        <end position="355"/>
    </location>
</feature>
<feature type="transmembrane region" description="Helical" evidence="2">
    <location>
        <begin position="148"/>
        <end position="171"/>
    </location>
</feature>
<reference evidence="3 4" key="1">
    <citation type="journal article" date="2019" name="Nat. Ecol. Evol.">
        <title>Megaphylogeny resolves global patterns of mushroom evolution.</title>
        <authorList>
            <person name="Varga T."/>
            <person name="Krizsan K."/>
            <person name="Foldi C."/>
            <person name="Dima B."/>
            <person name="Sanchez-Garcia M."/>
            <person name="Sanchez-Ramirez S."/>
            <person name="Szollosi G.J."/>
            <person name="Szarkandi J.G."/>
            <person name="Papp V."/>
            <person name="Albert L."/>
            <person name="Andreopoulos W."/>
            <person name="Angelini C."/>
            <person name="Antonin V."/>
            <person name="Barry K.W."/>
            <person name="Bougher N.L."/>
            <person name="Buchanan P."/>
            <person name="Buyck B."/>
            <person name="Bense V."/>
            <person name="Catcheside P."/>
            <person name="Chovatia M."/>
            <person name="Cooper J."/>
            <person name="Damon W."/>
            <person name="Desjardin D."/>
            <person name="Finy P."/>
            <person name="Geml J."/>
            <person name="Haridas S."/>
            <person name="Hughes K."/>
            <person name="Justo A."/>
            <person name="Karasinski D."/>
            <person name="Kautmanova I."/>
            <person name="Kiss B."/>
            <person name="Kocsube S."/>
            <person name="Kotiranta H."/>
            <person name="LaButti K.M."/>
            <person name="Lechner B.E."/>
            <person name="Liimatainen K."/>
            <person name="Lipzen A."/>
            <person name="Lukacs Z."/>
            <person name="Mihaltcheva S."/>
            <person name="Morgado L.N."/>
            <person name="Niskanen T."/>
            <person name="Noordeloos M.E."/>
            <person name="Ohm R.A."/>
            <person name="Ortiz-Santana B."/>
            <person name="Ovrebo C."/>
            <person name="Racz N."/>
            <person name="Riley R."/>
            <person name="Savchenko A."/>
            <person name="Shiryaev A."/>
            <person name="Soop K."/>
            <person name="Spirin V."/>
            <person name="Szebenyi C."/>
            <person name="Tomsovsky M."/>
            <person name="Tulloss R.E."/>
            <person name="Uehling J."/>
            <person name="Grigoriev I.V."/>
            <person name="Vagvolgyi C."/>
            <person name="Papp T."/>
            <person name="Martin F.M."/>
            <person name="Miettinen O."/>
            <person name="Hibbett D.S."/>
            <person name="Nagy L.G."/>
        </authorList>
    </citation>
    <scope>NUCLEOTIDE SEQUENCE [LARGE SCALE GENOMIC DNA]</scope>
    <source>
        <strain evidence="3 4">CBS 962.96</strain>
    </source>
</reference>
<evidence type="ECO:0000313" key="3">
    <source>
        <dbReference type="EMBL" id="THU87756.1"/>
    </source>
</evidence>
<keyword evidence="4" id="KW-1185">Reference proteome</keyword>
<feature type="transmembrane region" description="Helical" evidence="2">
    <location>
        <begin position="233"/>
        <end position="256"/>
    </location>
</feature>
<feature type="transmembrane region" description="Helical" evidence="2">
    <location>
        <begin position="115"/>
        <end position="136"/>
    </location>
</feature>
<evidence type="ECO:0000313" key="4">
    <source>
        <dbReference type="Proteomes" id="UP000297245"/>
    </source>
</evidence>
<feature type="transmembrane region" description="Helical" evidence="2">
    <location>
        <begin position="12"/>
        <end position="41"/>
    </location>
</feature>
<name>A0A4S8LFF9_DENBC</name>
<proteinExistence type="predicted"/>
<dbReference type="EMBL" id="ML179436">
    <property type="protein sequence ID" value="THU87756.1"/>
    <property type="molecule type" value="Genomic_DNA"/>
</dbReference>
<sequence>MPTSNGPISVEVAYLWGIIISTFLFGVYVVLFGIAMYILLLPLSPAFNGREPVNKTLITVSICMVLVCTLHFVVQCIRLHKGYVQRIRLNGTIFVEVGSEEDGTIPYLEDIAQPLAIVTGICFTIAALLTDGLTIYRLYIIWGRKLSICILPTITLVGMIVCGFVMCAVTLDMEPPRVKLFGTLAAKWLVATFIIGLTTNFVALGAISWKFWTNSRDKKAGSIKGVNTTMRTVFVVLVESTAIYSGTKFINLMLLLAETNVAYTFFCIVIPMIGIASHLLIIHVGYEKYFRHVLTGESSGVTDVRSGNTRRNTQIRIRIPSRLESSAHLPSPMRSLFRDDTDQTSSGMGTGHSKFHSSEIEMETIRATTTYPRSPDTFIFSSTGDSETSKMPDKGW</sequence>
<evidence type="ECO:0000256" key="1">
    <source>
        <dbReference type="SAM" id="MobiDB-lite"/>
    </source>
</evidence>
<keyword evidence="2" id="KW-0472">Membrane</keyword>